<dbReference type="PATRIC" id="fig|128780.6.peg.1962"/>
<gene>
    <name evidence="1" type="ORF">AOT14_19530</name>
</gene>
<proteinExistence type="predicted"/>
<organism evidence="1 2">
    <name type="scientific">Stenotrophomonas acidaminiphila</name>
    <dbReference type="NCBI Taxonomy" id="128780"/>
    <lineage>
        <taxon>Bacteria</taxon>
        <taxon>Pseudomonadati</taxon>
        <taxon>Pseudomonadota</taxon>
        <taxon>Gammaproteobacteria</taxon>
        <taxon>Lysobacterales</taxon>
        <taxon>Lysobacteraceae</taxon>
        <taxon>Stenotrophomonas</taxon>
    </lineage>
</organism>
<dbReference type="KEGG" id="sacz:AOT14_19530"/>
<dbReference type="Proteomes" id="UP000061010">
    <property type="component" value="Chromosome"/>
</dbReference>
<dbReference type="AlphaFoldDB" id="A0A0R0DLX3"/>
<evidence type="ECO:0000313" key="2">
    <source>
        <dbReference type="Proteomes" id="UP000061010"/>
    </source>
</evidence>
<reference evidence="1 2" key="1">
    <citation type="journal article" date="2015" name="Genome Announc.">
        <title>Complete Genome Sequencing of Stenotrophomonas acidaminiphila ZAC14D2_NAIMI4_2, a Multidrug-Resistant Strain Isolated from Sediments of a Polluted River in Mexico, Uncovers New Antibiotic Resistance Genes and a Novel Class-II Lasso Peptide Biosynthesis Gene Cluster.</title>
        <authorList>
            <person name="Vinuesa P."/>
            <person name="Ochoa-Sanchez L.E."/>
        </authorList>
    </citation>
    <scope>NUCLEOTIDE SEQUENCE [LARGE SCALE GENOMIC DNA]</scope>
    <source>
        <strain evidence="1 2">ZAC14D2_NAIMI4_2</strain>
    </source>
</reference>
<name>A0A0R0DLX3_9GAMM</name>
<dbReference type="EMBL" id="CP012900">
    <property type="protein sequence ID" value="ALJ28330.1"/>
    <property type="molecule type" value="Genomic_DNA"/>
</dbReference>
<keyword evidence="2" id="KW-1185">Reference proteome</keyword>
<evidence type="ECO:0000313" key="1">
    <source>
        <dbReference type="EMBL" id="ALJ28330.1"/>
    </source>
</evidence>
<dbReference type="RefSeq" id="WP_182212854.1">
    <property type="nucleotide sequence ID" value="NZ_CP043570.1"/>
</dbReference>
<sequence>MMDPDHTLKALHDDLEALRVAVEQEDHAQAERIANGHDRRLREFVEACGAQAAANGLRNLLALQQSLMADMLVRRDIAAARLRAGRQSVRAAHAYQQAESLA</sequence>
<accession>A0A0R0DLX3</accession>
<protein>
    <submittedName>
        <fullName evidence="1">Uncharacterized protein</fullName>
    </submittedName>
</protein>